<evidence type="ECO:0000259" key="4">
    <source>
        <dbReference type="SMART" id="SM00895"/>
    </source>
</evidence>
<dbReference type="PANTHER" id="PTHR43537:SF5">
    <property type="entry name" value="UXU OPERON TRANSCRIPTIONAL REGULATOR"/>
    <property type="match status" value="1"/>
</dbReference>
<keyword evidence="1" id="KW-0805">Transcription regulation</keyword>
<proteinExistence type="predicted"/>
<keyword evidence="2" id="KW-0238">DNA-binding</keyword>
<dbReference type="eggNOG" id="COG2186">
    <property type="taxonomic scope" value="Bacteria"/>
</dbReference>
<dbReference type="InterPro" id="IPR011711">
    <property type="entry name" value="GntR_C"/>
</dbReference>
<evidence type="ECO:0000256" key="3">
    <source>
        <dbReference type="ARBA" id="ARBA00023163"/>
    </source>
</evidence>
<sequence length="194" mass="21431">MLSQYKIGRPTLREALRILEVNGLITIKPGRSGGPRVRRSDTRDLARLLALQFGSRRVTYADVNSARRAIEPTLARLAAQNATETERQQLAELLHRTEEVTPNEAFAESDTFHLSVAVASHEPVLAPLCMALQLVLGPLRIGHEESWTNLLGEHIPIGEAIIRGAAAEAEALMAAHMNHYPASHPDQNQIVDWE</sequence>
<dbReference type="InterPro" id="IPR036390">
    <property type="entry name" value="WH_DNA-bd_sf"/>
</dbReference>
<reference evidence="5 6" key="1">
    <citation type="journal article" date="2012" name="Appl. Environ. Microbiol.">
        <title>Involvement of two latex-clearing proteins during rubber degradation and insights into the subsequent degradation pathway revealed by the genome sequence of Gordonia polyisoprenivorans strain VH2.</title>
        <authorList>
            <person name="Hiessl S."/>
            <person name="Schuldes J."/>
            <person name="Thurmer A."/>
            <person name="Halbsguth T."/>
            <person name="Broker D."/>
            <person name="Angelov A."/>
            <person name="Liebl W."/>
            <person name="Daniel R."/>
            <person name="Steinbuchel A."/>
        </authorList>
    </citation>
    <scope>NUCLEOTIDE SEQUENCE [LARGE SCALE GENOMIC DNA]</scope>
    <source>
        <strain evidence="6">DSM 44266 / VH2</strain>
    </source>
</reference>
<dbReference type="GO" id="GO:0003700">
    <property type="term" value="F:DNA-binding transcription factor activity"/>
    <property type="evidence" value="ECO:0007669"/>
    <property type="project" value="InterPro"/>
</dbReference>
<dbReference type="SUPFAM" id="SSF46785">
    <property type="entry name" value="Winged helix' DNA-binding domain"/>
    <property type="match status" value="1"/>
</dbReference>
<dbReference type="Pfam" id="PF00392">
    <property type="entry name" value="GntR"/>
    <property type="match status" value="1"/>
</dbReference>
<evidence type="ECO:0000313" key="6">
    <source>
        <dbReference type="Proteomes" id="UP000009154"/>
    </source>
</evidence>
<keyword evidence="6" id="KW-1185">Reference proteome</keyword>
<dbReference type="SMART" id="SM00895">
    <property type="entry name" value="FCD"/>
    <property type="match status" value="1"/>
</dbReference>
<dbReference type="InterPro" id="IPR036388">
    <property type="entry name" value="WH-like_DNA-bd_sf"/>
</dbReference>
<keyword evidence="3" id="KW-0804">Transcription</keyword>
<dbReference type="Pfam" id="PF07729">
    <property type="entry name" value="FCD"/>
    <property type="match status" value="1"/>
</dbReference>
<evidence type="ECO:0000256" key="2">
    <source>
        <dbReference type="ARBA" id="ARBA00023125"/>
    </source>
</evidence>
<dbReference type="GO" id="GO:0003677">
    <property type="term" value="F:DNA binding"/>
    <property type="evidence" value="ECO:0007669"/>
    <property type="project" value="UniProtKB-KW"/>
</dbReference>
<dbReference type="EMBL" id="CP003119">
    <property type="protein sequence ID" value="AFA73541.1"/>
    <property type="molecule type" value="Genomic_DNA"/>
</dbReference>
<accession>H6N3S0</accession>
<dbReference type="Proteomes" id="UP000009154">
    <property type="component" value="Chromosome"/>
</dbReference>
<dbReference type="Gene3D" id="1.10.10.10">
    <property type="entry name" value="Winged helix-like DNA-binding domain superfamily/Winged helix DNA-binding domain"/>
    <property type="match status" value="1"/>
</dbReference>
<evidence type="ECO:0000313" key="5">
    <source>
        <dbReference type="EMBL" id="AFA73541.1"/>
    </source>
</evidence>
<dbReference type="KEGG" id="gpo:GPOL_c25120"/>
<organism evidence="5 6">
    <name type="scientific">Gordonia polyisoprenivorans (strain DSM 44266 / VH2)</name>
    <dbReference type="NCBI Taxonomy" id="1112204"/>
    <lineage>
        <taxon>Bacteria</taxon>
        <taxon>Bacillati</taxon>
        <taxon>Actinomycetota</taxon>
        <taxon>Actinomycetes</taxon>
        <taxon>Mycobacteriales</taxon>
        <taxon>Gordoniaceae</taxon>
        <taxon>Gordonia</taxon>
    </lineage>
</organism>
<gene>
    <name evidence="5" type="ordered locus">GPOL_c25120</name>
</gene>
<dbReference type="SUPFAM" id="SSF48008">
    <property type="entry name" value="GntR ligand-binding domain-like"/>
    <property type="match status" value="1"/>
</dbReference>
<dbReference type="InterPro" id="IPR008920">
    <property type="entry name" value="TF_FadR/GntR_C"/>
</dbReference>
<feature type="domain" description="GntR C-terminal" evidence="4">
    <location>
        <begin position="62"/>
        <end position="179"/>
    </location>
</feature>
<evidence type="ECO:0000256" key="1">
    <source>
        <dbReference type="ARBA" id="ARBA00023015"/>
    </source>
</evidence>
<name>H6N3S0_GORPV</name>
<dbReference type="AlphaFoldDB" id="H6N3S0"/>
<dbReference type="Gene3D" id="1.20.120.530">
    <property type="entry name" value="GntR ligand-binding domain-like"/>
    <property type="match status" value="1"/>
</dbReference>
<dbReference type="InterPro" id="IPR000524">
    <property type="entry name" value="Tscrpt_reg_HTH_GntR"/>
</dbReference>
<protein>
    <submittedName>
        <fullName evidence="5">Transcriptional regulator, GntR family</fullName>
    </submittedName>
</protein>
<dbReference type="PANTHER" id="PTHR43537">
    <property type="entry name" value="TRANSCRIPTIONAL REGULATOR, GNTR FAMILY"/>
    <property type="match status" value="1"/>
</dbReference>
<dbReference type="HOGENOM" id="CLU_017584_9_0_11"/>